<reference evidence="2 3" key="1">
    <citation type="submission" date="2016-10" db="EMBL/GenBank/DDBJ databases">
        <title>Genome sequence of the ascomycete fungus Penicillium subrubescens.</title>
        <authorList>
            <person name="De Vries R.P."/>
            <person name="Peng M."/>
            <person name="Dilokpimol A."/>
            <person name="Hilden K."/>
            <person name="Makela M.R."/>
            <person name="Grigoriev I."/>
            <person name="Riley R."/>
            <person name="Granchi Z."/>
        </authorList>
    </citation>
    <scope>NUCLEOTIDE SEQUENCE [LARGE SCALE GENOMIC DNA]</scope>
    <source>
        <strain evidence="2 3">CBS 132785</strain>
    </source>
</reference>
<evidence type="ECO:0000256" key="1">
    <source>
        <dbReference type="SAM" id="MobiDB-lite"/>
    </source>
</evidence>
<sequence>MSSLPSPVPIILCGRRVEIGKVVSELLAPEFEGIHFITTNEAALTDIPRLLKGEKLASPDTSGVGTQNYSQVPRAVIFGRGYEVAEVEEFRKASEGYANPVVWFTGDPNKKPGPNDPPPGPGYAQAAASALKEKLIAWRDEGGVDDGIFLW</sequence>
<dbReference type="OrthoDB" id="3649348at2759"/>
<dbReference type="AlphaFoldDB" id="A0A1Q5TDH0"/>
<comment type="caution">
    <text evidence="2">The sequence shown here is derived from an EMBL/GenBank/DDBJ whole genome shotgun (WGS) entry which is preliminary data.</text>
</comment>
<keyword evidence="3" id="KW-1185">Reference proteome</keyword>
<feature type="region of interest" description="Disordered" evidence="1">
    <location>
        <begin position="106"/>
        <end position="125"/>
    </location>
</feature>
<evidence type="ECO:0000313" key="3">
    <source>
        <dbReference type="Proteomes" id="UP000186955"/>
    </source>
</evidence>
<name>A0A1Q5TDH0_9EURO</name>
<gene>
    <name evidence="2" type="ORF">PENSUB_9361</name>
</gene>
<proteinExistence type="predicted"/>
<organism evidence="2 3">
    <name type="scientific">Penicillium subrubescens</name>
    <dbReference type="NCBI Taxonomy" id="1316194"/>
    <lineage>
        <taxon>Eukaryota</taxon>
        <taxon>Fungi</taxon>
        <taxon>Dikarya</taxon>
        <taxon>Ascomycota</taxon>
        <taxon>Pezizomycotina</taxon>
        <taxon>Eurotiomycetes</taxon>
        <taxon>Eurotiomycetidae</taxon>
        <taxon>Eurotiales</taxon>
        <taxon>Aspergillaceae</taxon>
        <taxon>Penicillium</taxon>
    </lineage>
</organism>
<evidence type="ECO:0000313" key="2">
    <source>
        <dbReference type="EMBL" id="OKO98263.1"/>
    </source>
</evidence>
<protein>
    <submittedName>
        <fullName evidence="2">Uncharacterized protein</fullName>
    </submittedName>
</protein>
<dbReference type="Proteomes" id="UP000186955">
    <property type="component" value="Unassembled WGS sequence"/>
</dbReference>
<accession>A0A1Q5TDH0</accession>
<dbReference type="EMBL" id="MNBE01000673">
    <property type="protein sequence ID" value="OKO98263.1"/>
    <property type="molecule type" value="Genomic_DNA"/>
</dbReference>